<name>A0AAD7S0E7_9TELE</name>
<dbReference type="Proteomes" id="UP001221898">
    <property type="component" value="Unassembled WGS sequence"/>
</dbReference>
<protein>
    <submittedName>
        <fullName evidence="2">Uncharacterized protein</fullName>
    </submittedName>
</protein>
<feature type="non-terminal residue" evidence="2">
    <location>
        <position position="116"/>
    </location>
</feature>
<feature type="compositionally biased region" description="Low complexity" evidence="1">
    <location>
        <begin position="98"/>
        <end position="116"/>
    </location>
</feature>
<organism evidence="2 3">
    <name type="scientific">Aldrovandia affinis</name>
    <dbReference type="NCBI Taxonomy" id="143900"/>
    <lineage>
        <taxon>Eukaryota</taxon>
        <taxon>Metazoa</taxon>
        <taxon>Chordata</taxon>
        <taxon>Craniata</taxon>
        <taxon>Vertebrata</taxon>
        <taxon>Euteleostomi</taxon>
        <taxon>Actinopterygii</taxon>
        <taxon>Neopterygii</taxon>
        <taxon>Teleostei</taxon>
        <taxon>Notacanthiformes</taxon>
        <taxon>Halosauridae</taxon>
        <taxon>Aldrovandia</taxon>
    </lineage>
</organism>
<proteinExistence type="predicted"/>
<accession>A0AAD7S0E7</accession>
<reference evidence="2" key="1">
    <citation type="journal article" date="2023" name="Science">
        <title>Genome structures resolve the early diversification of teleost fishes.</title>
        <authorList>
            <person name="Parey E."/>
            <person name="Louis A."/>
            <person name="Montfort J."/>
            <person name="Bouchez O."/>
            <person name="Roques C."/>
            <person name="Iampietro C."/>
            <person name="Lluch J."/>
            <person name="Castinel A."/>
            <person name="Donnadieu C."/>
            <person name="Desvignes T."/>
            <person name="Floi Bucao C."/>
            <person name="Jouanno E."/>
            <person name="Wen M."/>
            <person name="Mejri S."/>
            <person name="Dirks R."/>
            <person name="Jansen H."/>
            <person name="Henkel C."/>
            <person name="Chen W.J."/>
            <person name="Zahm M."/>
            <person name="Cabau C."/>
            <person name="Klopp C."/>
            <person name="Thompson A.W."/>
            <person name="Robinson-Rechavi M."/>
            <person name="Braasch I."/>
            <person name="Lecointre G."/>
            <person name="Bobe J."/>
            <person name="Postlethwait J.H."/>
            <person name="Berthelot C."/>
            <person name="Roest Crollius H."/>
            <person name="Guiguen Y."/>
        </authorList>
    </citation>
    <scope>NUCLEOTIDE SEQUENCE</scope>
    <source>
        <strain evidence="2">NC1722</strain>
    </source>
</reference>
<sequence>KRVAQRVSVVSEVRGSIDWALWRIPLTAGPACCVWIPETQTSSSSMLTDPELPPEFTRMSSKRPASPYGATDGEVAMVTSRQKLEEEESDGHPVIHFPLSSSSSRPSPRSLDSPQR</sequence>
<gene>
    <name evidence="2" type="ORF">AAFF_G00076950</name>
</gene>
<keyword evidence="3" id="KW-1185">Reference proteome</keyword>
<dbReference type="EMBL" id="JAINUG010000147">
    <property type="protein sequence ID" value="KAJ8392331.1"/>
    <property type="molecule type" value="Genomic_DNA"/>
</dbReference>
<evidence type="ECO:0000256" key="1">
    <source>
        <dbReference type="SAM" id="MobiDB-lite"/>
    </source>
</evidence>
<evidence type="ECO:0000313" key="3">
    <source>
        <dbReference type="Proteomes" id="UP001221898"/>
    </source>
</evidence>
<comment type="caution">
    <text evidence="2">The sequence shown here is derived from an EMBL/GenBank/DDBJ whole genome shotgun (WGS) entry which is preliminary data.</text>
</comment>
<feature type="region of interest" description="Disordered" evidence="1">
    <location>
        <begin position="43"/>
        <end position="116"/>
    </location>
</feature>
<evidence type="ECO:0000313" key="2">
    <source>
        <dbReference type="EMBL" id="KAJ8392331.1"/>
    </source>
</evidence>
<dbReference type="AlphaFoldDB" id="A0AAD7S0E7"/>